<dbReference type="GO" id="GO:0004725">
    <property type="term" value="F:protein tyrosine phosphatase activity"/>
    <property type="evidence" value="ECO:0007669"/>
    <property type="project" value="InterPro"/>
</dbReference>
<evidence type="ECO:0000256" key="1">
    <source>
        <dbReference type="ARBA" id="ARBA00004123"/>
    </source>
</evidence>
<evidence type="ECO:0000259" key="11">
    <source>
        <dbReference type="PROSITE" id="PS50057"/>
    </source>
</evidence>
<evidence type="ECO:0000259" key="10">
    <source>
        <dbReference type="PROSITE" id="PS50056"/>
    </source>
</evidence>
<dbReference type="Pfam" id="PF09379">
    <property type="entry name" value="FERM_N"/>
    <property type="match status" value="1"/>
</dbReference>
<dbReference type="GO" id="GO:0005856">
    <property type="term" value="C:cytoskeleton"/>
    <property type="evidence" value="ECO:0007669"/>
    <property type="project" value="UniProtKB-SubCell"/>
</dbReference>
<feature type="compositionally biased region" description="Polar residues" evidence="8">
    <location>
        <begin position="1608"/>
        <end position="1621"/>
    </location>
</feature>
<dbReference type="Pfam" id="PF00595">
    <property type="entry name" value="PDZ"/>
    <property type="match status" value="4"/>
</dbReference>
<dbReference type="SMART" id="SM00750">
    <property type="entry name" value="KIND"/>
    <property type="match status" value="1"/>
</dbReference>
<dbReference type="SUPFAM" id="SSF50729">
    <property type="entry name" value="PH domain-like"/>
    <property type="match status" value="1"/>
</dbReference>
<evidence type="ECO:0000256" key="8">
    <source>
        <dbReference type="SAM" id="MobiDB-lite"/>
    </source>
</evidence>
<dbReference type="SUPFAM" id="SSF52799">
    <property type="entry name" value="(Phosphotyrosine protein) phosphatases II"/>
    <property type="match status" value="1"/>
</dbReference>
<dbReference type="InterPro" id="IPR019748">
    <property type="entry name" value="FERM_central"/>
</dbReference>
<evidence type="ECO:0000256" key="6">
    <source>
        <dbReference type="ARBA" id="ARBA00023212"/>
    </source>
</evidence>
<dbReference type="SMART" id="SM00194">
    <property type="entry name" value="PTPc"/>
    <property type="match status" value="1"/>
</dbReference>
<keyword evidence="4" id="KW-0963">Cytoplasm</keyword>
<evidence type="ECO:0000259" key="9">
    <source>
        <dbReference type="PROSITE" id="PS50055"/>
    </source>
</evidence>
<organism evidence="14 15">
    <name type="scientific">Pelobates cultripes</name>
    <name type="common">Western spadefoot toad</name>
    <dbReference type="NCBI Taxonomy" id="61616"/>
    <lineage>
        <taxon>Eukaryota</taxon>
        <taxon>Metazoa</taxon>
        <taxon>Chordata</taxon>
        <taxon>Craniata</taxon>
        <taxon>Vertebrata</taxon>
        <taxon>Euteleostomi</taxon>
        <taxon>Amphibia</taxon>
        <taxon>Batrachia</taxon>
        <taxon>Anura</taxon>
        <taxon>Pelobatoidea</taxon>
        <taxon>Pelobatidae</taxon>
        <taxon>Pelobates</taxon>
    </lineage>
</organism>
<feature type="domain" description="Tyrosine specific protein phosphatases" evidence="10">
    <location>
        <begin position="2001"/>
        <end position="2070"/>
    </location>
</feature>
<dbReference type="SMART" id="SM00228">
    <property type="entry name" value="PDZ"/>
    <property type="match status" value="4"/>
</dbReference>
<dbReference type="InterPro" id="IPR052074">
    <property type="entry name" value="NonRcpt_TyrProt_Phosphatase"/>
</dbReference>
<feature type="domain" description="FERM" evidence="11">
    <location>
        <begin position="321"/>
        <end position="631"/>
    </location>
</feature>
<feature type="region of interest" description="Disordered" evidence="8">
    <location>
        <begin position="1374"/>
        <end position="1395"/>
    </location>
</feature>
<feature type="compositionally biased region" description="Polar residues" evidence="8">
    <location>
        <begin position="1569"/>
        <end position="1599"/>
    </location>
</feature>
<dbReference type="Pfam" id="PF00102">
    <property type="entry name" value="Y_phosphatase"/>
    <property type="match status" value="1"/>
</dbReference>
<dbReference type="SUPFAM" id="SSF54236">
    <property type="entry name" value="Ubiquitin-like"/>
    <property type="match status" value="1"/>
</dbReference>
<dbReference type="SMART" id="SM00404">
    <property type="entry name" value="PTPc_motif"/>
    <property type="match status" value="1"/>
</dbReference>
<dbReference type="InterPro" id="IPR029021">
    <property type="entry name" value="Prot-tyrosine_phosphatase-like"/>
</dbReference>
<feature type="domain" description="PDZ" evidence="12">
    <location>
        <begin position="1073"/>
        <end position="1157"/>
    </location>
</feature>
<evidence type="ECO:0000256" key="5">
    <source>
        <dbReference type="ARBA" id="ARBA00022737"/>
    </source>
</evidence>
<evidence type="ECO:0000259" key="12">
    <source>
        <dbReference type="PROSITE" id="PS50106"/>
    </source>
</evidence>
<dbReference type="Pfam" id="PF00373">
    <property type="entry name" value="FERM_M"/>
    <property type="match status" value="1"/>
</dbReference>
<keyword evidence="5" id="KW-0677">Repeat</keyword>
<feature type="region of interest" description="Disordered" evidence="8">
    <location>
        <begin position="1569"/>
        <end position="1621"/>
    </location>
</feature>
<dbReference type="InterPro" id="IPR011019">
    <property type="entry name" value="KIND_dom"/>
</dbReference>
<dbReference type="PRINTS" id="PR00700">
    <property type="entry name" value="PRTYPHPHTASE"/>
</dbReference>
<dbReference type="PROSITE" id="PS50057">
    <property type="entry name" value="FERM_3"/>
    <property type="match status" value="1"/>
</dbReference>
<evidence type="ECO:0000313" key="15">
    <source>
        <dbReference type="Proteomes" id="UP001295444"/>
    </source>
</evidence>
<dbReference type="PANTHER" id="PTHR46900:SF4">
    <property type="entry name" value="FERM AND PDZ DOMAIN CONTAINING 2"/>
    <property type="match status" value="1"/>
</dbReference>
<keyword evidence="6" id="KW-0206">Cytoskeleton</keyword>
<reference evidence="14" key="1">
    <citation type="submission" date="2022-03" db="EMBL/GenBank/DDBJ databases">
        <authorList>
            <person name="Alioto T."/>
            <person name="Alioto T."/>
            <person name="Gomez Garrido J."/>
        </authorList>
    </citation>
    <scope>NUCLEOTIDE SEQUENCE</scope>
</reference>
<dbReference type="InterPro" id="IPR035963">
    <property type="entry name" value="FERM_2"/>
</dbReference>
<dbReference type="Gene3D" id="3.90.190.10">
    <property type="entry name" value="Protein tyrosine phosphatase superfamily"/>
    <property type="match status" value="1"/>
</dbReference>
<evidence type="ECO:0000259" key="13">
    <source>
        <dbReference type="PROSITE" id="PS51377"/>
    </source>
</evidence>
<dbReference type="Gene3D" id="1.10.510.10">
    <property type="entry name" value="Transferase(Phosphotransferase) domain 1"/>
    <property type="match status" value="1"/>
</dbReference>
<dbReference type="Gene3D" id="2.30.42.10">
    <property type="match status" value="4"/>
</dbReference>
<name>A0AAD1TE11_PELCU</name>
<dbReference type="InterPro" id="IPR000387">
    <property type="entry name" value="Tyr_Pase_dom"/>
</dbReference>
<dbReference type="SMART" id="SM01196">
    <property type="entry name" value="FERM_C"/>
    <property type="match status" value="1"/>
</dbReference>
<dbReference type="SUPFAM" id="SSF50156">
    <property type="entry name" value="PDZ domain-like"/>
    <property type="match status" value="4"/>
</dbReference>
<comment type="similarity">
    <text evidence="3">Belongs to the protein-tyrosine phosphatase family. Non-receptor class subfamily.</text>
</comment>
<dbReference type="InterPro" id="IPR029071">
    <property type="entry name" value="Ubiquitin-like_domsf"/>
</dbReference>
<dbReference type="CDD" id="cd06695">
    <property type="entry name" value="PDZ3_PTPN13_FRMPD2-like"/>
    <property type="match status" value="1"/>
</dbReference>
<dbReference type="PANTHER" id="PTHR46900">
    <property type="entry name" value="TYROSINE-PROTEIN PHOSPHATASE NON-RECEPTOR TYPE 13"/>
    <property type="match status" value="1"/>
</dbReference>
<dbReference type="InterPro" id="IPR014352">
    <property type="entry name" value="FERM/acyl-CoA-bd_prot_sf"/>
</dbReference>
<evidence type="ECO:0000313" key="14">
    <source>
        <dbReference type="EMBL" id="CAH2321588.1"/>
    </source>
</evidence>
<dbReference type="EMBL" id="OW240922">
    <property type="protein sequence ID" value="CAH2321588.1"/>
    <property type="molecule type" value="Genomic_DNA"/>
</dbReference>
<dbReference type="InterPro" id="IPR003595">
    <property type="entry name" value="Tyr_Pase_cat"/>
</dbReference>
<proteinExistence type="inferred from homology"/>
<dbReference type="Gene3D" id="1.20.80.10">
    <property type="match status" value="1"/>
</dbReference>
<dbReference type="SUPFAM" id="SSF56112">
    <property type="entry name" value="Protein kinase-like (PK-like)"/>
    <property type="match status" value="1"/>
</dbReference>
<dbReference type="InterPro" id="IPR018980">
    <property type="entry name" value="FERM_PH-like_C"/>
</dbReference>
<dbReference type="CDD" id="cd14473">
    <property type="entry name" value="FERM_B-lobe"/>
    <property type="match status" value="1"/>
</dbReference>
<dbReference type="CDD" id="cd06792">
    <property type="entry name" value="PDZ2-PTPN13_FRMPD2-like"/>
    <property type="match status" value="1"/>
</dbReference>
<dbReference type="PROSITE" id="PS50056">
    <property type="entry name" value="TYR_PHOSPHATASE_2"/>
    <property type="match status" value="1"/>
</dbReference>
<feature type="region of interest" description="Disordered" evidence="8">
    <location>
        <begin position="1037"/>
        <end position="1057"/>
    </location>
</feature>
<dbReference type="FunFam" id="2.30.42.10:FF:000105">
    <property type="entry name" value="Tyrosine-protein phosphatase non-receptor type 13"/>
    <property type="match status" value="1"/>
</dbReference>
<evidence type="ECO:0000256" key="4">
    <source>
        <dbReference type="ARBA" id="ARBA00022490"/>
    </source>
</evidence>
<feature type="domain" description="KIND" evidence="13">
    <location>
        <begin position="6"/>
        <end position="174"/>
    </location>
</feature>
<evidence type="ECO:0000256" key="3">
    <source>
        <dbReference type="ARBA" id="ARBA00009649"/>
    </source>
</evidence>
<feature type="domain" description="PDZ" evidence="12">
    <location>
        <begin position="1629"/>
        <end position="1711"/>
    </location>
</feature>
<feature type="domain" description="PDZ" evidence="12">
    <location>
        <begin position="949"/>
        <end position="1034"/>
    </location>
</feature>
<evidence type="ECO:0000256" key="7">
    <source>
        <dbReference type="ARBA" id="ARBA00023242"/>
    </source>
</evidence>
<gene>
    <name evidence="14" type="ORF">PECUL_23A013300</name>
</gene>
<dbReference type="Pfam" id="PF09380">
    <property type="entry name" value="FERM_C"/>
    <property type="match status" value="1"/>
</dbReference>
<dbReference type="InterPro" id="IPR036034">
    <property type="entry name" value="PDZ_sf"/>
</dbReference>
<protein>
    <submittedName>
        <fullName evidence="14">FERM and PDZ domain-containing 2 isoform X1</fullName>
    </submittedName>
</protein>
<feature type="compositionally biased region" description="Polar residues" evidence="8">
    <location>
        <begin position="1781"/>
        <end position="1790"/>
    </location>
</feature>
<dbReference type="InterPro" id="IPR011993">
    <property type="entry name" value="PH-like_dom_sf"/>
</dbReference>
<dbReference type="PROSITE" id="PS51377">
    <property type="entry name" value="KIND"/>
    <property type="match status" value="1"/>
</dbReference>
<dbReference type="SMART" id="SM00295">
    <property type="entry name" value="B41"/>
    <property type="match status" value="1"/>
</dbReference>
<sequence length="2103" mass="236579">MNGTYASLSEVMRARGSPLCEKEVWALLNAASEQILKLSNNDSKTWIDISPWSLVISCSGNLSFRKGFCHKAAPFRAPEVTQEPTNTKELMVYSLGMTLYWAAEYNIPRHQPVNLGSKIQSILIAMCEENPRCRPSPEIVVQKCQDHQKQLSLLPACFYIQSLVRLVLGDLSQMPKEDTLDVQLARSQMIRERLKQKSASIFSSEPTTSGVKSQLLSAWEKEPRFSPGRKCESSINSFQDPTHQTDIEMHRPRYCQWSDRSDTSQEHGPFCKYPASVRNSVFSQNKMSRPEFVVFAKEPPVTIDLPTKIVSKKGRSYLSQRNLYVILPSGLCLEVKCDTKSRARTVLESATAYAKLEQPSYFGLAFMKGKEFIFLDDDSVLEKVAPEGWSKTPKKKSTIVAFTLFLRVKYFAQDFSVLSPYLSFFYSSFLLRHCSMRHQIYLQLRKDLLDERLFCNREAALLLGSHALQAEVGDCPPELREQDFHPEDFLPPRILETPQAVHEMLLLHQRHFSLSRREAEAEFLKAAQQLPEYGVLFYRVQHDKKELGCEDLLLGICSQGIMVYQDRRGNHIASLRFPWREIQTLSSHRKKFSVVSYSSGKKHSFLTDSNKTSKYLLNLCNAIRTFNSNLQQHQGTAEDSHEMDTVYDAQQDDLLLMQRMSHSENVLCFAHAEDVRNRILSKSCDIISLDNKNGEESTLYSLKFCMPKALSINRHSSDYLSMHCSRNTSCSTQNNPKWSSVNEAEREILHVKLRKDPRYGLGFVIIGGENIGKLDLGIFVASIIPGGPAELDGRIKPGGRLISMNNVSLEGVTFKSAVNILQNCGEEADLILSQPRASKINCNYSERQSLDTIKGENLRSSLISGLHGSHSSQMSLMGENFNVSPNQGHLTDDGRNYVFSQDLEHYWHHNHFIFMKWFNTENQNGRGREWFQDVVGRDSTEIRSDNTFLVQLRREDESLGFSVTGGVNTSVRHGGIYVKSIIPMGPADRNGKIMRGDRLLEVNDVSLLGFTHRQAVECLKNAGQIVTLVLQSKGDSGNTVIGSQSEFSESQRSTPSYSHTEYPLFVTKDNTYEVVLKKNSGGLGFSFLQTESRSSGNVIRIKRLFHGQPAEESGRISVGDVLLEVNGKSVCGLKYQEILHLLHGAPAEVTLRICRPIEGVLPEIDFTVPTPMPSPVRELLSMRNSFHDLESTMEIDSEDGSNSDQRTSALQEISSTPTFNVTVETSTSLADDVRLNSYSICDREPQESTSEKAKGDVTRVLSDEEYLTISSTSVTPPSWGETPEGTPAGYRAIQQHALKLLPQSLTSTESCDNDSEWEDLEEIEETDEKMKGSQAGCIGKFDTFSTQLPSKLHLPSTTSRKFQVVIPGRRMKTPSPIMRFKAPSPSRNIGLSPSPILTHVPPSPTRNPPFQSMTSSACNILQPEPCDSHLKPTLNSPHSMSKGDQEYPDTICHRNPNQINHEFITLNQSTKDITIEDSSELNNIAPIQTNVNSLTLHHEQSGNEDRTLHQNHFNQSNNGRIIVQTISCDETKSETRTLHRHIPEHLNNDQKTFDGNIVIPGISITSSYSMSTDQSHNVAQQNKTTGSKHPATGNVSSDSQAERHPNMDYSTSQETSKSPQSDNEVCFMDINLEKANNGSLGFSLAGNTNDGMFTIKAICPGSVAAQDGRLCVGDLLLEVNGRALTGLTLGMVVSILREATGTVHLSVRKIAQCSNDCTENKGICSDLKIHMAEDVKVDSEKENLQSPGNSTSVEELAANKISSLVVHDSDGWSSEEEDNRAPTSYPGSQSDRNEELHFLKVKKQYSESEIQTLLTCALHGGQDHIAYKEFAALAHETPVDTFCVASAPENRNKNRYRDILPYDETRVRLGESEEYINASHIVVPVGQEKLCYICTQGPLPNTIHSFWEMVWENSCHVIVMMTQERENGKEKCNKYWPEEVHGVLETDNLSLRLENLEIRQNFIIRSMTIMHRGTRESRKVTHLQFIRWPDHRIPESSQSLLQFIWYLRQIHDGKPIVAHCSAGIGRTAVLICMHVMVAHLEQGILFQIRDIVRCMRQQRHGMIQNKVQYQFCFKALLECLRLLPYVDRTDLCIAEHWSASNVE</sequence>
<dbReference type="PROSITE" id="PS50106">
    <property type="entry name" value="PDZ"/>
    <property type="match status" value="4"/>
</dbReference>
<comment type="subcellular location">
    <subcellularLocation>
        <location evidence="2">Cytoplasm</location>
        <location evidence="2">Cytoskeleton</location>
    </subcellularLocation>
    <subcellularLocation>
        <location evidence="1">Nucleus</location>
    </subcellularLocation>
</comment>
<dbReference type="InterPro" id="IPR019749">
    <property type="entry name" value="Band_41_domain"/>
</dbReference>
<feature type="region of interest" description="Disordered" evidence="8">
    <location>
        <begin position="1768"/>
        <end position="1793"/>
    </location>
</feature>
<dbReference type="InterPro" id="IPR018979">
    <property type="entry name" value="FERM_N"/>
</dbReference>
<dbReference type="SUPFAM" id="SSF47031">
    <property type="entry name" value="Second domain of FERM"/>
    <property type="match status" value="1"/>
</dbReference>
<dbReference type="InterPro" id="IPR001478">
    <property type="entry name" value="PDZ"/>
</dbReference>
<keyword evidence="7" id="KW-0539">Nucleus</keyword>
<dbReference type="InterPro" id="IPR000299">
    <property type="entry name" value="FERM_domain"/>
</dbReference>
<keyword evidence="15" id="KW-1185">Reference proteome</keyword>
<dbReference type="PROSITE" id="PS50055">
    <property type="entry name" value="TYR_PHOSPHATASE_PTP"/>
    <property type="match status" value="1"/>
</dbReference>
<accession>A0AAD1TE11</accession>
<evidence type="ECO:0000256" key="2">
    <source>
        <dbReference type="ARBA" id="ARBA00004245"/>
    </source>
</evidence>
<dbReference type="Gene3D" id="2.30.29.30">
    <property type="entry name" value="Pleckstrin-homology domain (PH domain)/Phosphotyrosine-binding domain (PTB)"/>
    <property type="match status" value="1"/>
</dbReference>
<feature type="domain" description="Tyrosine-protein phosphatase" evidence="9">
    <location>
        <begin position="1826"/>
        <end position="2079"/>
    </location>
</feature>
<dbReference type="Proteomes" id="UP001295444">
    <property type="component" value="Chromosome 11"/>
</dbReference>
<dbReference type="GO" id="GO:0005634">
    <property type="term" value="C:nucleus"/>
    <property type="evidence" value="ECO:0007669"/>
    <property type="project" value="UniProtKB-SubCell"/>
</dbReference>
<dbReference type="InterPro" id="IPR000242">
    <property type="entry name" value="PTP_cat"/>
</dbReference>
<dbReference type="InterPro" id="IPR011009">
    <property type="entry name" value="Kinase-like_dom_sf"/>
</dbReference>
<feature type="domain" description="PDZ" evidence="12">
    <location>
        <begin position="750"/>
        <end position="836"/>
    </location>
</feature>